<reference evidence="2" key="1">
    <citation type="journal article" date="2007" name="Plant Cell">
        <title>Dothideomycete-plant interactions illuminated by genome sequencing and EST analysis of the wheat pathogen Stagonospora nodorum.</title>
        <authorList>
            <person name="Hane J.K."/>
            <person name="Lowe R.G."/>
            <person name="Solomon P.S."/>
            <person name="Tan K.C."/>
            <person name="Schoch C.L."/>
            <person name="Spatafora J.W."/>
            <person name="Crous P.W."/>
            <person name="Kodira C."/>
            <person name="Birren B.W."/>
            <person name="Galagan J.E."/>
            <person name="Torriani S.F."/>
            <person name="McDonald B.A."/>
            <person name="Oliver R.P."/>
        </authorList>
    </citation>
    <scope>NUCLEOTIDE SEQUENCE [LARGE SCALE GENOMIC DNA]</scope>
    <source>
        <strain evidence="2">SN15 / ATCC MYA-4574 / FGSC 10173</strain>
    </source>
</reference>
<dbReference type="HOGENOM" id="CLU_2868430_0_0_1"/>
<dbReference type="InParanoid" id="Q0U3L1"/>
<dbReference type="AlphaFoldDB" id="Q0U3L1"/>
<organism evidence="1 2">
    <name type="scientific">Phaeosphaeria nodorum (strain SN15 / ATCC MYA-4574 / FGSC 10173)</name>
    <name type="common">Glume blotch fungus</name>
    <name type="synonym">Parastagonospora nodorum</name>
    <dbReference type="NCBI Taxonomy" id="321614"/>
    <lineage>
        <taxon>Eukaryota</taxon>
        <taxon>Fungi</taxon>
        <taxon>Dikarya</taxon>
        <taxon>Ascomycota</taxon>
        <taxon>Pezizomycotina</taxon>
        <taxon>Dothideomycetes</taxon>
        <taxon>Pleosporomycetidae</taxon>
        <taxon>Pleosporales</taxon>
        <taxon>Pleosporineae</taxon>
        <taxon>Phaeosphaeriaceae</taxon>
        <taxon>Parastagonospora</taxon>
    </lineage>
</organism>
<sequence length="64" mass="7131">MSSTRLIHDGVQDSESTSHFSMNTLKSKLPFRGRPAFDSTLGGCSTSHRKYGWDQGRMMPEQGP</sequence>
<protein>
    <submittedName>
        <fullName evidence="1">Uncharacterized protein</fullName>
    </submittedName>
</protein>
<evidence type="ECO:0000313" key="1">
    <source>
        <dbReference type="EMBL" id="EAT79100.1"/>
    </source>
</evidence>
<name>Q0U3L1_PHANO</name>
<dbReference type="EMBL" id="CH445351">
    <property type="protein sequence ID" value="EAT79100.1"/>
    <property type="molecule type" value="Genomic_DNA"/>
</dbReference>
<dbReference type="GeneID" id="5980779"/>
<evidence type="ECO:0000313" key="2">
    <source>
        <dbReference type="Proteomes" id="UP000001055"/>
    </source>
</evidence>
<accession>Q0U3L1</accession>
<dbReference type="RefSeq" id="XP_001803859.1">
    <property type="nucleotide sequence ID" value="XM_001803807.1"/>
</dbReference>
<dbReference type="Proteomes" id="UP000001055">
    <property type="component" value="Unassembled WGS sequence"/>
</dbReference>
<dbReference type="KEGG" id="pno:SNOG_13653"/>
<gene>
    <name evidence="1" type="ORF">SNOG_13653</name>
</gene>
<proteinExistence type="predicted"/>